<reference evidence="7" key="1">
    <citation type="journal article" date="2017" name="Nature">
        <title>The sunflower genome provides insights into oil metabolism, flowering and Asterid evolution.</title>
        <authorList>
            <person name="Badouin H."/>
            <person name="Gouzy J."/>
            <person name="Grassa C.J."/>
            <person name="Murat F."/>
            <person name="Staton S.E."/>
            <person name="Cottret L."/>
            <person name="Lelandais-Briere C."/>
            <person name="Owens G.L."/>
            <person name="Carrere S."/>
            <person name="Mayjonade B."/>
            <person name="Legrand L."/>
            <person name="Gill N."/>
            <person name="Kane N.C."/>
            <person name="Bowers J.E."/>
            <person name="Hubner S."/>
            <person name="Bellec A."/>
            <person name="Berard A."/>
            <person name="Berges H."/>
            <person name="Blanchet N."/>
            <person name="Boniface M.C."/>
            <person name="Brunel D."/>
            <person name="Catrice O."/>
            <person name="Chaidir N."/>
            <person name="Claudel C."/>
            <person name="Donnadieu C."/>
            <person name="Faraut T."/>
            <person name="Fievet G."/>
            <person name="Helmstetter N."/>
            <person name="King M."/>
            <person name="Knapp S.J."/>
            <person name="Lai Z."/>
            <person name="Le Paslier M.C."/>
            <person name="Lippi Y."/>
            <person name="Lorenzon L."/>
            <person name="Mandel J.R."/>
            <person name="Marage G."/>
            <person name="Marchand G."/>
            <person name="Marquand E."/>
            <person name="Bret-Mestries E."/>
            <person name="Morien E."/>
            <person name="Nambeesan S."/>
            <person name="Nguyen T."/>
            <person name="Pegot-Espagnet P."/>
            <person name="Pouilly N."/>
            <person name="Raftis F."/>
            <person name="Sallet E."/>
            <person name="Schiex T."/>
            <person name="Thomas J."/>
            <person name="Vandecasteele C."/>
            <person name="Vares D."/>
            <person name="Vear F."/>
            <person name="Vautrin S."/>
            <person name="Crespi M."/>
            <person name="Mangin B."/>
            <person name="Burke J.M."/>
            <person name="Salse J."/>
            <person name="Munos S."/>
            <person name="Vincourt P."/>
            <person name="Rieseberg L.H."/>
            <person name="Langlade N.B."/>
        </authorList>
    </citation>
    <scope>NUCLEOTIDE SEQUENCE</scope>
    <source>
        <tissue evidence="7">Leaves</tissue>
    </source>
</reference>
<evidence type="ECO:0000256" key="3">
    <source>
        <dbReference type="ARBA" id="ARBA00022692"/>
    </source>
</evidence>
<evidence type="ECO:0000256" key="5">
    <source>
        <dbReference type="ARBA" id="ARBA00023136"/>
    </source>
</evidence>
<dbReference type="EMBL" id="MNCJ02000325">
    <property type="protein sequence ID" value="KAF5784608.1"/>
    <property type="molecule type" value="Genomic_DNA"/>
</dbReference>
<evidence type="ECO:0000256" key="2">
    <source>
        <dbReference type="ARBA" id="ARBA00008573"/>
    </source>
</evidence>
<evidence type="ECO:0000313" key="8">
    <source>
        <dbReference type="Proteomes" id="UP000215914"/>
    </source>
</evidence>
<comment type="caution">
    <text evidence="7">The sequence shown here is derived from an EMBL/GenBank/DDBJ whole genome shotgun (WGS) entry which is preliminary data.</text>
</comment>
<proteinExistence type="inferred from homology"/>
<dbReference type="GO" id="GO:0016020">
    <property type="term" value="C:membrane"/>
    <property type="evidence" value="ECO:0007669"/>
    <property type="project" value="UniProtKB-SubCell"/>
</dbReference>
<feature type="transmembrane region" description="Helical" evidence="6">
    <location>
        <begin position="5"/>
        <end position="25"/>
    </location>
</feature>
<comment type="subcellular location">
    <subcellularLocation>
        <location evidence="1 6">Membrane</location>
        <topology evidence="1 6">Multi-pass membrane protein</topology>
    </subcellularLocation>
</comment>
<dbReference type="AlphaFoldDB" id="A0A9K3HU00"/>
<evidence type="ECO:0000313" key="7">
    <source>
        <dbReference type="EMBL" id="KAF5784608.1"/>
    </source>
</evidence>
<feature type="transmembrane region" description="Helical" evidence="6">
    <location>
        <begin position="31"/>
        <end position="49"/>
    </location>
</feature>
<sequence length="109" mass="13350">MYWILYSMITLFEIMFAMLIEWIPFWSYAKLIVNCWFVIPHFSGAAYVYEHYIMLHCFTQGNRQLTFAMFLERNMCSVSQMTYYLLLRNTFRNTNQMRFKKLYMALIGK</sequence>
<comment type="similarity">
    <text evidence="2 6">Belongs to the DP1 family.</text>
</comment>
<keyword evidence="8" id="KW-1185">Reference proteome</keyword>
<keyword evidence="5 6" id="KW-0472">Membrane</keyword>
<organism evidence="7 8">
    <name type="scientific">Helianthus annuus</name>
    <name type="common">Common sunflower</name>
    <dbReference type="NCBI Taxonomy" id="4232"/>
    <lineage>
        <taxon>Eukaryota</taxon>
        <taxon>Viridiplantae</taxon>
        <taxon>Streptophyta</taxon>
        <taxon>Embryophyta</taxon>
        <taxon>Tracheophyta</taxon>
        <taxon>Spermatophyta</taxon>
        <taxon>Magnoliopsida</taxon>
        <taxon>eudicotyledons</taxon>
        <taxon>Gunneridae</taxon>
        <taxon>Pentapetalae</taxon>
        <taxon>asterids</taxon>
        <taxon>campanulids</taxon>
        <taxon>Asterales</taxon>
        <taxon>Asteraceae</taxon>
        <taxon>Asteroideae</taxon>
        <taxon>Heliantheae alliance</taxon>
        <taxon>Heliantheae</taxon>
        <taxon>Helianthus</taxon>
    </lineage>
</organism>
<dbReference type="Gramene" id="mRNA:HanXRQr2_Chr10g0418791">
    <property type="protein sequence ID" value="mRNA:HanXRQr2_Chr10g0418791"/>
    <property type="gene ID" value="HanXRQr2_Chr10g0418791"/>
</dbReference>
<dbReference type="InterPro" id="IPR004345">
    <property type="entry name" value="TB2_DP1_HVA22"/>
</dbReference>
<evidence type="ECO:0000256" key="6">
    <source>
        <dbReference type="RuleBase" id="RU362006"/>
    </source>
</evidence>
<name>A0A9K3HU00_HELAN</name>
<gene>
    <name evidence="7" type="ORF">HanXRQr2_Chr10g0418791</name>
</gene>
<keyword evidence="3 6" id="KW-0812">Transmembrane</keyword>
<accession>A0A9K3HU00</accession>
<protein>
    <recommendedName>
        <fullName evidence="6">HVA22-like protein</fullName>
    </recommendedName>
</protein>
<evidence type="ECO:0000256" key="4">
    <source>
        <dbReference type="ARBA" id="ARBA00022989"/>
    </source>
</evidence>
<reference evidence="7" key="2">
    <citation type="submission" date="2020-06" db="EMBL/GenBank/DDBJ databases">
        <title>Helianthus annuus Genome sequencing and assembly Release 2.</title>
        <authorList>
            <person name="Gouzy J."/>
            <person name="Langlade N."/>
            <person name="Munos S."/>
        </authorList>
    </citation>
    <scope>NUCLEOTIDE SEQUENCE</scope>
    <source>
        <tissue evidence="7">Leaves</tissue>
    </source>
</reference>
<dbReference type="PANTHER" id="PTHR12300:SF161">
    <property type="entry name" value="RECEPTOR EXPRESSION-ENHANCING PROTEIN"/>
    <property type="match status" value="1"/>
</dbReference>
<dbReference type="Pfam" id="PF03134">
    <property type="entry name" value="TB2_DP1_HVA22"/>
    <property type="match status" value="1"/>
</dbReference>
<dbReference type="PANTHER" id="PTHR12300">
    <property type="entry name" value="HVA22-LIKE PROTEINS"/>
    <property type="match status" value="1"/>
</dbReference>
<keyword evidence="4 6" id="KW-1133">Transmembrane helix</keyword>
<evidence type="ECO:0000256" key="1">
    <source>
        <dbReference type="ARBA" id="ARBA00004141"/>
    </source>
</evidence>
<dbReference type="Proteomes" id="UP000215914">
    <property type="component" value="Unassembled WGS sequence"/>
</dbReference>